<feature type="compositionally biased region" description="Gly residues" evidence="1">
    <location>
        <begin position="569"/>
        <end position="583"/>
    </location>
</feature>
<dbReference type="Proteomes" id="UP001223144">
    <property type="component" value="Unassembled WGS sequence"/>
</dbReference>
<dbReference type="PANTHER" id="PTHR32309:SF31">
    <property type="entry name" value="CAPSULAR EXOPOLYSACCHARIDE FAMILY"/>
    <property type="match status" value="1"/>
</dbReference>
<dbReference type="InterPro" id="IPR050445">
    <property type="entry name" value="Bact_polysacc_biosynth/exp"/>
</dbReference>
<evidence type="ECO:0000313" key="4">
    <source>
        <dbReference type="Proteomes" id="UP001223144"/>
    </source>
</evidence>
<protein>
    <submittedName>
        <fullName evidence="3">Lipopolysaccharide biosynthesis protein</fullName>
    </submittedName>
</protein>
<dbReference type="SUPFAM" id="SSF52540">
    <property type="entry name" value="P-loop containing nucleoside triphosphate hydrolases"/>
    <property type="match status" value="1"/>
</dbReference>
<comment type="caution">
    <text evidence="3">The sequence shown here is derived from an EMBL/GenBank/DDBJ whole genome shotgun (WGS) entry which is preliminary data.</text>
</comment>
<reference evidence="3 4" key="1">
    <citation type="submission" date="2023-04" db="EMBL/GenBank/DDBJ databases">
        <title>Streptomyces chengmaiensis sp. nov. isolated from the stem of mangrove plant in Hainan.</title>
        <authorList>
            <person name="Huang X."/>
            <person name="Zhou S."/>
            <person name="Chu X."/>
            <person name="Xie Y."/>
            <person name="Lin Y."/>
        </authorList>
    </citation>
    <scope>NUCLEOTIDE SEQUENCE [LARGE SCALE GENOMIC DNA]</scope>
    <source>
        <strain evidence="3 4">HNM0663</strain>
    </source>
</reference>
<keyword evidence="2" id="KW-0812">Transmembrane</keyword>
<evidence type="ECO:0000256" key="2">
    <source>
        <dbReference type="SAM" id="Phobius"/>
    </source>
</evidence>
<gene>
    <name evidence="3" type="ORF">QCN29_06070</name>
</gene>
<evidence type="ECO:0000256" key="1">
    <source>
        <dbReference type="SAM" id="MobiDB-lite"/>
    </source>
</evidence>
<dbReference type="Gene3D" id="3.40.50.300">
    <property type="entry name" value="P-loop containing nucleotide triphosphate hydrolases"/>
    <property type="match status" value="1"/>
</dbReference>
<feature type="compositionally biased region" description="Gly residues" evidence="1">
    <location>
        <begin position="22"/>
        <end position="33"/>
    </location>
</feature>
<keyword evidence="2" id="KW-1133">Transmembrane helix</keyword>
<feature type="region of interest" description="Disordered" evidence="1">
    <location>
        <begin position="561"/>
        <end position="641"/>
    </location>
</feature>
<evidence type="ECO:0000313" key="3">
    <source>
        <dbReference type="EMBL" id="MDH2388358.1"/>
    </source>
</evidence>
<sequence>MTDAHSGHSSHGGHGSHSSHGSHGGHGGGQSGGHGDRSGHGGHPAPHDPAPAPRQIPVHTPVVSAAEDEPDLLRDQFRQLLRYPRLIAGGVLLGLLGGCWLGYSTADTYVATSDVVLRTPTEDPFNPSIAVDKTLNMNSERQAAMSSRTAERAAKELNFTGTVAELTSGLQVTTPPQSLVLRFSYTSNDPGVSAKRANALVQAYLKDREEQTKVTRDTMIKGLQTQLDPISKQHDELAEKLDGSTTSSENEADYTVKANLLNRITELSNRISKLKALDMTPGKVIRVADAPKSSDGPGWALSLGLGGAVGVALGLLIAWVRLVFDPAARSEGDVARALRAPVLGSLPRAYESDPLLAEDREESPLAEEYRSIAYRLAYDQRFADRRRLLVAAPRGSSRTAAAVAVNLAASFAEIGKRTLIVEADLRRPSLERQLDAEEVSRPAWTYEGHGHEGDADSWPGRRRLTVDAGESGSFELVPGANVRNVARALTSPEMSRLVAEADDPRVTVIVLTPPVFAYADALALVDRVDGVLVVCDPRGVHRSQLARLRDLITGAGGTVLGTVMHRGEGPGQRGGKGSGGGRRGGGKRGAPAENPGRTAPAAAPSPAPGERAQRERQQEPDLGDGTATVTLRAAVPPRNRS</sequence>
<keyword evidence="2" id="KW-0472">Membrane</keyword>
<feature type="transmembrane region" description="Helical" evidence="2">
    <location>
        <begin position="299"/>
        <end position="320"/>
    </location>
</feature>
<name>A0ABT6HI49_9ACTN</name>
<keyword evidence="4" id="KW-1185">Reference proteome</keyword>
<dbReference type="EMBL" id="JARWBG010000004">
    <property type="protein sequence ID" value="MDH2388358.1"/>
    <property type="molecule type" value="Genomic_DNA"/>
</dbReference>
<dbReference type="PANTHER" id="PTHR32309">
    <property type="entry name" value="TYROSINE-PROTEIN KINASE"/>
    <property type="match status" value="1"/>
</dbReference>
<feature type="region of interest" description="Disordered" evidence="1">
    <location>
        <begin position="1"/>
        <end position="56"/>
    </location>
</feature>
<feature type="transmembrane region" description="Helical" evidence="2">
    <location>
        <begin position="83"/>
        <end position="103"/>
    </location>
</feature>
<dbReference type="InterPro" id="IPR027417">
    <property type="entry name" value="P-loop_NTPase"/>
</dbReference>
<proteinExistence type="predicted"/>
<accession>A0ABT6HI49</accession>
<organism evidence="3 4">
    <name type="scientific">Streptomyces chengmaiensis</name>
    <dbReference type="NCBI Taxonomy" id="3040919"/>
    <lineage>
        <taxon>Bacteria</taxon>
        <taxon>Bacillati</taxon>
        <taxon>Actinomycetota</taxon>
        <taxon>Actinomycetes</taxon>
        <taxon>Kitasatosporales</taxon>
        <taxon>Streptomycetaceae</taxon>
        <taxon>Streptomyces</taxon>
    </lineage>
</organism>